<dbReference type="CDD" id="cd05289">
    <property type="entry name" value="MDR_like_2"/>
    <property type="match status" value="1"/>
</dbReference>
<keyword evidence="4" id="KW-1185">Reference proteome</keyword>
<dbReference type="PANTHER" id="PTHR11695">
    <property type="entry name" value="ALCOHOL DEHYDROGENASE RELATED"/>
    <property type="match status" value="1"/>
</dbReference>
<evidence type="ECO:0000259" key="2">
    <source>
        <dbReference type="SMART" id="SM00829"/>
    </source>
</evidence>
<dbReference type="GO" id="GO:0016491">
    <property type="term" value="F:oxidoreductase activity"/>
    <property type="evidence" value="ECO:0007669"/>
    <property type="project" value="UniProtKB-KW"/>
</dbReference>
<name>A0ABW8YS57_9FLAO</name>
<dbReference type="InterPro" id="IPR013154">
    <property type="entry name" value="ADH-like_N"/>
</dbReference>
<dbReference type="SUPFAM" id="SSF51735">
    <property type="entry name" value="NAD(P)-binding Rossmann-fold domains"/>
    <property type="match status" value="1"/>
</dbReference>
<dbReference type="EC" id="1.-.-.-" evidence="3"/>
<gene>
    <name evidence="3" type="ORF">ABS766_00500</name>
</gene>
<sequence length="311" mass="32924">MKAIILDKPGQENPFTFADIPVPDIKPDEVLIQVKAISINPVDVKTASGGAFYNKLQQESPVIAGWDVSGIITQTGADVKTFKTGDEVFGMVNFPGSGKAYAEYVAAPAAHLAHKPANISFEQAAATTLAALTAWQDLQQAGVTKGHKLLVHAASGGVGHFAVQLAKHLGAYVIGVSSTENKDFVLALGADEHIDYKEQDFEKEVGGVDVAIDIVGGDNIPRNLTIIKPGGTLVSNLGIKDEVAAAAKDKEIKTIAYLVHSSGDDMKTLADLLEKGTLTPHIFKTFSFTDINNAHKQVATSHTVGKVIVTF</sequence>
<dbReference type="InterPro" id="IPR036291">
    <property type="entry name" value="NAD(P)-bd_dom_sf"/>
</dbReference>
<keyword evidence="1 3" id="KW-0560">Oxidoreductase</keyword>
<dbReference type="Gene3D" id="3.40.50.720">
    <property type="entry name" value="NAD(P)-binding Rossmann-like Domain"/>
    <property type="match status" value="1"/>
</dbReference>
<protein>
    <submittedName>
        <fullName evidence="3">NADP-dependent oxidoreductase</fullName>
        <ecNumber evidence="3">1.-.-.-</ecNumber>
    </submittedName>
</protein>
<dbReference type="SMART" id="SM00829">
    <property type="entry name" value="PKS_ER"/>
    <property type="match status" value="1"/>
</dbReference>
<reference evidence="3 4" key="1">
    <citation type="submission" date="2024-06" db="EMBL/GenBank/DDBJ databases">
        <authorList>
            <person name="Kaempfer P."/>
            <person name="Viver T."/>
        </authorList>
    </citation>
    <scope>NUCLEOTIDE SEQUENCE [LARGE SCALE GENOMIC DNA]</scope>
    <source>
        <strain evidence="3 4">ST-119</strain>
    </source>
</reference>
<dbReference type="Gene3D" id="3.90.180.10">
    <property type="entry name" value="Medium-chain alcohol dehydrogenases, catalytic domain"/>
    <property type="match status" value="1"/>
</dbReference>
<feature type="domain" description="Enoyl reductase (ER)" evidence="2">
    <location>
        <begin position="10"/>
        <end position="309"/>
    </location>
</feature>
<evidence type="ECO:0000313" key="4">
    <source>
        <dbReference type="Proteomes" id="UP001629156"/>
    </source>
</evidence>
<comment type="caution">
    <text evidence="3">The sequence shown here is derived from an EMBL/GenBank/DDBJ whole genome shotgun (WGS) entry which is preliminary data.</text>
</comment>
<dbReference type="RefSeq" id="WP_408083111.1">
    <property type="nucleotide sequence ID" value="NZ_JBELPZ010000001.1"/>
</dbReference>
<dbReference type="PANTHER" id="PTHR11695:SF294">
    <property type="entry name" value="RETICULON-4-INTERACTING PROTEIN 1, MITOCHONDRIAL"/>
    <property type="match status" value="1"/>
</dbReference>
<dbReference type="EMBL" id="JBELPZ010000001">
    <property type="protein sequence ID" value="MFL9842884.1"/>
    <property type="molecule type" value="Genomic_DNA"/>
</dbReference>
<dbReference type="SUPFAM" id="SSF50129">
    <property type="entry name" value="GroES-like"/>
    <property type="match status" value="1"/>
</dbReference>
<accession>A0ABW8YS57</accession>
<dbReference type="Pfam" id="PF13602">
    <property type="entry name" value="ADH_zinc_N_2"/>
    <property type="match status" value="1"/>
</dbReference>
<proteinExistence type="predicted"/>
<dbReference type="InterPro" id="IPR020843">
    <property type="entry name" value="ER"/>
</dbReference>
<dbReference type="Pfam" id="PF08240">
    <property type="entry name" value="ADH_N"/>
    <property type="match status" value="1"/>
</dbReference>
<dbReference type="InterPro" id="IPR011032">
    <property type="entry name" value="GroES-like_sf"/>
</dbReference>
<dbReference type="InterPro" id="IPR050700">
    <property type="entry name" value="YIM1/Zinc_Alcohol_DH_Fams"/>
</dbReference>
<dbReference type="Proteomes" id="UP001629156">
    <property type="component" value="Unassembled WGS sequence"/>
</dbReference>
<evidence type="ECO:0000256" key="1">
    <source>
        <dbReference type="ARBA" id="ARBA00023002"/>
    </source>
</evidence>
<evidence type="ECO:0000313" key="3">
    <source>
        <dbReference type="EMBL" id="MFL9842884.1"/>
    </source>
</evidence>
<dbReference type="PROSITE" id="PS01162">
    <property type="entry name" value="QOR_ZETA_CRYSTAL"/>
    <property type="match status" value="1"/>
</dbReference>
<organism evidence="3 4">
    <name type="scientific">Flavobacterium rhizosphaerae</name>
    <dbReference type="NCBI Taxonomy" id="3163298"/>
    <lineage>
        <taxon>Bacteria</taxon>
        <taxon>Pseudomonadati</taxon>
        <taxon>Bacteroidota</taxon>
        <taxon>Flavobacteriia</taxon>
        <taxon>Flavobacteriales</taxon>
        <taxon>Flavobacteriaceae</taxon>
        <taxon>Flavobacterium</taxon>
    </lineage>
</organism>
<dbReference type="InterPro" id="IPR002364">
    <property type="entry name" value="Quin_OxRdtase/zeta-crystal_CS"/>
</dbReference>